<sequence>MYTSEERVKSITIIPTPVAACFTSRTLDALVLPPHPALPPTHHRRRQRHQNKPPPGATKKWQLRLGSQPKQTSAAPALDLLCGPRPKSSRNNQRPLALDLLCGPRPKSARNNQRPLALALWPSAQASHRRLTSQRGNRWRASAILIIRAAHTKRRFANSYMDRGKRERSPSVVRHVSRPSKKERVELKPRLQRLQRLLYSLGIDYKLSYRDLKRGDDDYLLVFAERRSHHKIINPSKKFCAPDYPETSKPPQDLTPRANGFLHLPEPQFQSTSSRDPRIASRLSRKDSCSRGQSPTVKSIIVVPEKNNSNCELKRCETITSGALQALQGSVSSEKTHFDKITHDDKGLVALDIAIDILAGPSKSHQLTNNSFSSSPAKSETHPQSSVLPSRDSQLDSVLGSQRVNQISISPSRSPDLAPCEPRKKINLDEYNARRKTATKKKWTREDSIREYANRPSLKEARELQIPKKTSFSPIYRPRPAPRKEKANPLLDVVSHNNELIPEKLDFEPADAFPQILQEFELAWELGLVTPPTAPCNSSRILSSPSQARSLTIAESSRVEVATLTENETPSHLAQHDLTKPTPCARYTIDNDPEYNHFPLFKKIQEEFDYLARPFSPPLTPEKRERSLSPAHLSNPPPASSSDSSSNSSDSSTSSSSSDSSSNSSDSSTSSSSSDSSSNSSDSSTSSSSSDSSSNSSESSTSSPNSSVEADKSFVLQIKKSSEFENPLDWSKWDRCFPDQ</sequence>
<proteinExistence type="predicted"/>
<keyword evidence="2" id="KW-1185">Reference proteome</keyword>
<gene>
    <name evidence="1" type="ORF">QAD02_019100</name>
</gene>
<evidence type="ECO:0000313" key="1">
    <source>
        <dbReference type="EMBL" id="KAJ8683308.1"/>
    </source>
</evidence>
<dbReference type="EMBL" id="CM056741">
    <property type="protein sequence ID" value="KAJ8683308.1"/>
    <property type="molecule type" value="Genomic_DNA"/>
</dbReference>
<dbReference type="Proteomes" id="UP001239111">
    <property type="component" value="Chromosome 1"/>
</dbReference>
<evidence type="ECO:0000313" key="2">
    <source>
        <dbReference type="Proteomes" id="UP001239111"/>
    </source>
</evidence>
<name>A0ACC2PJT6_9HYME</name>
<organism evidence="1 2">
    <name type="scientific">Eretmocerus hayati</name>
    <dbReference type="NCBI Taxonomy" id="131215"/>
    <lineage>
        <taxon>Eukaryota</taxon>
        <taxon>Metazoa</taxon>
        <taxon>Ecdysozoa</taxon>
        <taxon>Arthropoda</taxon>
        <taxon>Hexapoda</taxon>
        <taxon>Insecta</taxon>
        <taxon>Pterygota</taxon>
        <taxon>Neoptera</taxon>
        <taxon>Endopterygota</taxon>
        <taxon>Hymenoptera</taxon>
        <taxon>Apocrita</taxon>
        <taxon>Proctotrupomorpha</taxon>
        <taxon>Chalcidoidea</taxon>
        <taxon>Aphelinidae</taxon>
        <taxon>Aphelininae</taxon>
        <taxon>Eretmocerus</taxon>
    </lineage>
</organism>
<reference evidence="1" key="1">
    <citation type="submission" date="2023-04" db="EMBL/GenBank/DDBJ databases">
        <title>A chromosome-level genome assembly of the parasitoid wasp Eretmocerus hayati.</title>
        <authorList>
            <person name="Zhong Y."/>
            <person name="Liu S."/>
            <person name="Liu Y."/>
        </authorList>
    </citation>
    <scope>NUCLEOTIDE SEQUENCE</scope>
    <source>
        <strain evidence="1">ZJU_SS_LIU_2023</strain>
    </source>
</reference>
<protein>
    <submittedName>
        <fullName evidence="1">Uncharacterized protein</fullName>
    </submittedName>
</protein>
<comment type="caution">
    <text evidence="1">The sequence shown here is derived from an EMBL/GenBank/DDBJ whole genome shotgun (WGS) entry which is preliminary data.</text>
</comment>
<accession>A0ACC2PJT6</accession>